<feature type="region of interest" description="Disordered" evidence="1">
    <location>
        <begin position="781"/>
        <end position="809"/>
    </location>
</feature>
<accession>A0A9P4V4P3</accession>
<proteinExistence type="predicted"/>
<evidence type="ECO:0000313" key="2">
    <source>
        <dbReference type="EMBL" id="KAF2736423.1"/>
    </source>
</evidence>
<feature type="region of interest" description="Disordered" evidence="1">
    <location>
        <begin position="464"/>
        <end position="515"/>
    </location>
</feature>
<feature type="compositionally biased region" description="Polar residues" evidence="1">
    <location>
        <begin position="465"/>
        <end position="498"/>
    </location>
</feature>
<sequence>MKVNGEVLEKGGDNASVRMRFDVTGFGVLGRESMWVSASVANYDQCSSGKVDTGDCVNVLNNGLDFCNTDSIYTFGYTGQGENCVAYGVDVSSDMHDDNPPWQEAVDISYPPPENYFDEISCQYVDGSMPLREEDIQATIDDYCNIDGAFRPAGPDGWTSQGALDMEAAPNVDLAPEGDSRWCSDFDRNVNKDDSSYCTSSYRSALDAFTGPYDQIGTSTRVYIRKHRMTTTWQGTPTVIISAESTLATDYETYVMDAIDLVQFEKPCCGRCALGVDTVHLWFWPDSATASSASAGSPPKSYVDEEGFTFFSPSVYVAFIGLYATDSCGPVGTTVASTTVAFDLSDIRTLGVAKHVYCSEVNDSPFWDFLPAVTDLSETVRPPRPLTISDLMQNCSTDIGYYFNENDPNMFYYDEDPCHPYIDIPSEIYVLHPDWTHYTAEYGGGFHDPPRTLQPRSVLVPSATPIRTSPKQPATPGQTVPQVASPTTNLNPDNTLSTKRPDIGPSSNSIHDINPLPVRVSSTNVQRVNSQRIENDPHVRPLSTAIDDQTKGSPVHPVIITIDPPTNTLPIPSNQTITLLPAQRPASLNPILEETPENFTDSPLILIVLRSPSLQIPGDTTTLFLINGQTLTSGQAITLGSQTKTTVFLDPAATQLIASIDGLGSIDTLSTPLTFSLLRTTNTPLPIPTPSLLRIESKNLVYTLLNSNLIYTINENGDIIIETQTLHPGTVIVAGGTTVTLSNGERSVRDGTTASRGTGPGGLVVGGWTVGVEATATSTAETGGSVGGAVRSTVGGSRTAATGTSGLSSGSSGMRGCRRWVYLGAGIVALGLLV</sequence>
<evidence type="ECO:0000256" key="1">
    <source>
        <dbReference type="SAM" id="MobiDB-lite"/>
    </source>
</evidence>
<dbReference type="AlphaFoldDB" id="A0A9P4V4P3"/>
<dbReference type="Proteomes" id="UP000799444">
    <property type="component" value="Unassembled WGS sequence"/>
</dbReference>
<gene>
    <name evidence="2" type="ORF">EJ04DRAFT_562474</name>
</gene>
<dbReference type="EMBL" id="ML996125">
    <property type="protein sequence ID" value="KAF2736423.1"/>
    <property type="molecule type" value="Genomic_DNA"/>
</dbReference>
<evidence type="ECO:0000313" key="3">
    <source>
        <dbReference type="Proteomes" id="UP000799444"/>
    </source>
</evidence>
<dbReference type="OrthoDB" id="3944128at2759"/>
<protein>
    <submittedName>
        <fullName evidence="2">Uncharacterized protein</fullName>
    </submittedName>
</protein>
<name>A0A9P4V4P3_9PLEO</name>
<comment type="caution">
    <text evidence="2">The sequence shown here is derived from an EMBL/GenBank/DDBJ whole genome shotgun (WGS) entry which is preliminary data.</text>
</comment>
<organism evidence="2 3">
    <name type="scientific">Polyplosphaeria fusca</name>
    <dbReference type="NCBI Taxonomy" id="682080"/>
    <lineage>
        <taxon>Eukaryota</taxon>
        <taxon>Fungi</taxon>
        <taxon>Dikarya</taxon>
        <taxon>Ascomycota</taxon>
        <taxon>Pezizomycotina</taxon>
        <taxon>Dothideomycetes</taxon>
        <taxon>Pleosporomycetidae</taxon>
        <taxon>Pleosporales</taxon>
        <taxon>Tetraplosphaeriaceae</taxon>
        <taxon>Polyplosphaeria</taxon>
    </lineage>
</organism>
<reference evidence="2" key="1">
    <citation type="journal article" date="2020" name="Stud. Mycol.">
        <title>101 Dothideomycetes genomes: a test case for predicting lifestyles and emergence of pathogens.</title>
        <authorList>
            <person name="Haridas S."/>
            <person name="Albert R."/>
            <person name="Binder M."/>
            <person name="Bloem J."/>
            <person name="Labutti K."/>
            <person name="Salamov A."/>
            <person name="Andreopoulos B."/>
            <person name="Baker S."/>
            <person name="Barry K."/>
            <person name="Bills G."/>
            <person name="Bluhm B."/>
            <person name="Cannon C."/>
            <person name="Castanera R."/>
            <person name="Culley D."/>
            <person name="Daum C."/>
            <person name="Ezra D."/>
            <person name="Gonzalez J."/>
            <person name="Henrissat B."/>
            <person name="Kuo A."/>
            <person name="Liang C."/>
            <person name="Lipzen A."/>
            <person name="Lutzoni F."/>
            <person name="Magnuson J."/>
            <person name="Mondo S."/>
            <person name="Nolan M."/>
            <person name="Ohm R."/>
            <person name="Pangilinan J."/>
            <person name="Park H.-J."/>
            <person name="Ramirez L."/>
            <person name="Alfaro M."/>
            <person name="Sun H."/>
            <person name="Tritt A."/>
            <person name="Yoshinaga Y."/>
            <person name="Zwiers L.-H."/>
            <person name="Turgeon B."/>
            <person name="Goodwin S."/>
            <person name="Spatafora J."/>
            <person name="Crous P."/>
            <person name="Grigoriev I."/>
        </authorList>
    </citation>
    <scope>NUCLEOTIDE SEQUENCE</scope>
    <source>
        <strain evidence="2">CBS 125425</strain>
    </source>
</reference>
<keyword evidence="3" id="KW-1185">Reference proteome</keyword>